<proteinExistence type="predicted"/>
<name>H8H2B0_DEIGI</name>
<reference evidence="1 2" key="1">
    <citation type="journal article" date="2012" name="PLoS ONE">
        <title>Genome sequence and transcriptome analysis of the radioresistant bacterium Deinococcus gobiensis: insights into the extreme environmental adaptations.</title>
        <authorList>
            <person name="Yuan M."/>
            <person name="Chen M."/>
            <person name="Zhang W."/>
            <person name="Lu W."/>
            <person name="Wang J."/>
            <person name="Yang M."/>
            <person name="Zhao P."/>
            <person name="Tang R."/>
            <person name="Li X."/>
            <person name="Hao Y."/>
            <person name="Zhou Z."/>
            <person name="Zhan Y."/>
            <person name="Yu H."/>
            <person name="Teng C."/>
            <person name="Yan Y."/>
            <person name="Ping S."/>
            <person name="Wang Y."/>
            <person name="Lin M."/>
        </authorList>
    </citation>
    <scope>NUCLEOTIDE SEQUENCE [LARGE SCALE GENOMIC DNA]</scope>
    <source>
        <strain evidence="2">DSM 21396 / JCM 16679 / CGMCC 1.7299 / I-0</strain>
        <plasmid evidence="1">P2</plasmid>
    </source>
</reference>
<evidence type="ECO:0000313" key="1">
    <source>
        <dbReference type="EMBL" id="AFD27657.1"/>
    </source>
</evidence>
<dbReference type="RefSeq" id="WP_014686749.1">
    <property type="nucleotide sequence ID" value="NC_017791.1"/>
</dbReference>
<dbReference type="Pfam" id="PF10134">
    <property type="entry name" value="RPA"/>
    <property type="match status" value="1"/>
</dbReference>
<geneLocation type="plasmid" evidence="1 2">
    <name>P2</name>
</geneLocation>
<protein>
    <recommendedName>
        <fullName evidence="3">Plasmid replication initiator repA-related protein</fullName>
    </recommendedName>
</protein>
<dbReference type="InterPro" id="IPR018777">
    <property type="entry name" value="Replication_initiator_prot_A"/>
</dbReference>
<dbReference type="AlphaFoldDB" id="H8H2B0"/>
<accession>H8H2B0</accession>
<organism evidence="1 2">
    <name type="scientific">Deinococcus gobiensis (strain DSM 21396 / JCM 16679 / CGMCC 1.7299 / I-0)</name>
    <dbReference type="NCBI Taxonomy" id="745776"/>
    <lineage>
        <taxon>Bacteria</taxon>
        <taxon>Thermotogati</taxon>
        <taxon>Deinococcota</taxon>
        <taxon>Deinococci</taxon>
        <taxon>Deinococcales</taxon>
        <taxon>Deinococcaceae</taxon>
        <taxon>Deinococcus</taxon>
    </lineage>
</organism>
<dbReference type="EMBL" id="CP002193">
    <property type="protein sequence ID" value="AFD27657.1"/>
    <property type="molecule type" value="Genomic_DNA"/>
</dbReference>
<dbReference type="KEGG" id="dgo:DGo_PB0388"/>
<dbReference type="Proteomes" id="UP000007575">
    <property type="component" value="Plasmid P2"/>
</dbReference>
<keyword evidence="1" id="KW-0614">Plasmid</keyword>
<dbReference type="HOGENOM" id="CLU_042016_0_0_0"/>
<dbReference type="OrthoDB" id="58040at2"/>
<gene>
    <name evidence="1" type="ordered locus">DGo_PB0388</name>
</gene>
<keyword evidence="2" id="KW-1185">Reference proteome</keyword>
<evidence type="ECO:0000313" key="2">
    <source>
        <dbReference type="Proteomes" id="UP000007575"/>
    </source>
</evidence>
<dbReference type="PATRIC" id="fig|745776.4.peg.3702"/>
<evidence type="ECO:0008006" key="3">
    <source>
        <dbReference type="Google" id="ProtNLM"/>
    </source>
</evidence>
<sequence length="466" mass="52513">MAKRNKSPNLHDELNFARFGVISMHTRVDQTITTWNTEFVVNDRTFRIEAVTPQGRPHGIDTDTLIALETLFIANGCPEDDWVHTTAYEVRELMGLANNGENYHRLRQSIRRLYFTSVIVGRKTTLVGSQRVGWENVGVRFFEGLRYRDHEDDGDLNTLESEATLSVRLGEQLAESIRAGISHVLDGHLLQQLEQPPARALYRTLQAHRRQDDGTLLTELRVPLVDWRQATGLTTDRSDLVRRALTAAHDELLASRYLERATIEGRGKAAVAHYVFAGTYSADPALVVLLRQAGVSVARASTLAAQYPDRVELALQFLQQRRQNAGGTVRNPGGLVSDFLQHPEKYSVASDFIPPEQERQVRQVKALRLRQNAERDAQVQAEAQLERLGSLSPDEQWEAQRSTLQLILKKQLTSDQWTQLERLAREGEIMAVELTRMLIAATAGASLKEAVNQLKRRLNPLLPLDG</sequence>